<dbReference type="SUPFAM" id="SSF51679">
    <property type="entry name" value="Bacterial luciferase-like"/>
    <property type="match status" value="1"/>
</dbReference>
<dbReference type="PANTHER" id="PTHR30137">
    <property type="entry name" value="LUCIFERASE-LIKE MONOOXYGENASE"/>
    <property type="match status" value="1"/>
</dbReference>
<evidence type="ECO:0000313" key="5">
    <source>
        <dbReference type="Proteomes" id="UP000019140"/>
    </source>
</evidence>
<accession>W4LNG6</accession>
<evidence type="ECO:0000313" key="4">
    <source>
        <dbReference type="EMBL" id="ETW99419.1"/>
    </source>
</evidence>
<dbReference type="Pfam" id="PF00296">
    <property type="entry name" value="Bac_luciferase"/>
    <property type="match status" value="1"/>
</dbReference>
<dbReference type="GO" id="GO:0004497">
    <property type="term" value="F:monooxygenase activity"/>
    <property type="evidence" value="ECO:0007669"/>
    <property type="project" value="UniProtKB-KW"/>
</dbReference>
<feature type="non-terminal residue" evidence="4">
    <location>
        <position position="185"/>
    </location>
</feature>
<dbReference type="Gene3D" id="3.20.20.30">
    <property type="entry name" value="Luciferase-like domain"/>
    <property type="match status" value="1"/>
</dbReference>
<sequence>DESRARFEEGMAQVRLLLEGENVTSQGRFHTFENVTSLPRPTQVPRPPFWVAALATPESFERAGRDGYAVMAIPLAGGRMRELIRIYREAWAEAGHPGRGRVMMAFHMFCHSDRSLALEMAREPLNRYLKRLVDGARHWLHGTDSADYPDYDKIIANLDQETMETQMAKGAAWVGDPASIRDTIA</sequence>
<keyword evidence="5" id="KW-1185">Reference proteome</keyword>
<feature type="non-terminal residue" evidence="4">
    <location>
        <position position="1"/>
    </location>
</feature>
<proteinExistence type="predicted"/>
<name>W4LNG6_9BACT</name>
<reference evidence="4 5" key="1">
    <citation type="journal article" date="2014" name="Nature">
        <title>An environmental bacterial taxon with a large and distinct metabolic repertoire.</title>
        <authorList>
            <person name="Wilson M.C."/>
            <person name="Mori T."/>
            <person name="Ruckert C."/>
            <person name="Uria A.R."/>
            <person name="Helf M.J."/>
            <person name="Takada K."/>
            <person name="Gernert C."/>
            <person name="Steffens U.A."/>
            <person name="Heycke N."/>
            <person name="Schmitt S."/>
            <person name="Rinke C."/>
            <person name="Helfrich E.J."/>
            <person name="Brachmann A.O."/>
            <person name="Gurgui C."/>
            <person name="Wakimoto T."/>
            <person name="Kracht M."/>
            <person name="Crusemann M."/>
            <person name="Hentschel U."/>
            <person name="Abe I."/>
            <person name="Matsunaga S."/>
            <person name="Kalinowski J."/>
            <person name="Takeyama H."/>
            <person name="Piel J."/>
        </authorList>
    </citation>
    <scope>NUCLEOTIDE SEQUENCE [LARGE SCALE GENOMIC DNA]</scope>
    <source>
        <strain evidence="5">TSY2</strain>
    </source>
</reference>
<evidence type="ECO:0000256" key="1">
    <source>
        <dbReference type="ARBA" id="ARBA00023002"/>
    </source>
</evidence>
<dbReference type="EMBL" id="AZHX01001839">
    <property type="protein sequence ID" value="ETW99419.1"/>
    <property type="molecule type" value="Genomic_DNA"/>
</dbReference>
<dbReference type="InterPro" id="IPR011251">
    <property type="entry name" value="Luciferase-like_dom"/>
</dbReference>
<protein>
    <recommendedName>
        <fullName evidence="3">Luciferase-like domain-containing protein</fullName>
    </recommendedName>
</protein>
<dbReference type="AlphaFoldDB" id="W4LNG6"/>
<keyword evidence="2" id="KW-0503">Monooxygenase</keyword>
<comment type="caution">
    <text evidence="4">The sequence shown here is derived from an EMBL/GenBank/DDBJ whole genome shotgun (WGS) entry which is preliminary data.</text>
</comment>
<dbReference type="HOGENOM" id="CLU_1471141_0_0_7"/>
<evidence type="ECO:0000259" key="3">
    <source>
        <dbReference type="Pfam" id="PF00296"/>
    </source>
</evidence>
<organism evidence="4 5">
    <name type="scientific">Candidatus Entotheonella gemina</name>
    <dbReference type="NCBI Taxonomy" id="1429439"/>
    <lineage>
        <taxon>Bacteria</taxon>
        <taxon>Pseudomonadati</taxon>
        <taxon>Nitrospinota/Tectimicrobiota group</taxon>
        <taxon>Candidatus Tectimicrobiota</taxon>
        <taxon>Candidatus Entotheonellia</taxon>
        <taxon>Candidatus Entotheonellales</taxon>
        <taxon>Candidatus Entotheonellaceae</taxon>
        <taxon>Candidatus Entotheonella</taxon>
    </lineage>
</organism>
<dbReference type="GO" id="GO:0005829">
    <property type="term" value="C:cytosol"/>
    <property type="evidence" value="ECO:0007669"/>
    <property type="project" value="TreeGrafter"/>
</dbReference>
<dbReference type="PANTHER" id="PTHR30137:SF8">
    <property type="entry name" value="BLR5498 PROTEIN"/>
    <property type="match status" value="1"/>
</dbReference>
<dbReference type="InterPro" id="IPR036661">
    <property type="entry name" value="Luciferase-like_sf"/>
</dbReference>
<dbReference type="Proteomes" id="UP000019140">
    <property type="component" value="Unassembled WGS sequence"/>
</dbReference>
<gene>
    <name evidence="4" type="ORF">ETSY2_40930</name>
</gene>
<keyword evidence="1" id="KW-0560">Oxidoreductase</keyword>
<dbReference type="GO" id="GO:0016705">
    <property type="term" value="F:oxidoreductase activity, acting on paired donors, with incorporation or reduction of molecular oxygen"/>
    <property type="evidence" value="ECO:0007669"/>
    <property type="project" value="InterPro"/>
</dbReference>
<dbReference type="InterPro" id="IPR050766">
    <property type="entry name" value="Bact_Lucif_Oxidored"/>
</dbReference>
<feature type="domain" description="Luciferase-like" evidence="3">
    <location>
        <begin position="1"/>
        <end position="184"/>
    </location>
</feature>
<evidence type="ECO:0000256" key="2">
    <source>
        <dbReference type="ARBA" id="ARBA00023033"/>
    </source>
</evidence>